<sequence>MRDNNSIGPWIRRFLLEHVATERNLARNTQLSYRDTLVLLLPFLSKALGKAVDRLSIDDLSPASVRSFLRYLEKERRCSGATRNLRLATIHSLAKFIGMHSPEHVAWCAAIRGVPFKKTASSTLTYLDKPEMEALLHTPDLHTALGMRDHALLLFLYNTGARADEAAHLSLEDIKWGTSPAVRLVGKGKMRWCPIWPRTADVLKPLIAGRACGEFVFLNRLNQPLTRFGIYAVVRRTVAQASQALPSLMAKTISPHCLRHTCAVHLLRSGVDINTIRAWLGHVSLDTTHIYAEVDLEMKAKALALCDLPKETRTRPWHTDAGLMSFLKAL</sequence>
<dbReference type="Gene3D" id="1.10.150.130">
    <property type="match status" value="1"/>
</dbReference>
<name>A0A5B0HH49_9BURK</name>
<dbReference type="AlphaFoldDB" id="A0A5B0HH49"/>
<evidence type="ECO:0000256" key="2">
    <source>
        <dbReference type="ARBA" id="ARBA00022908"/>
    </source>
</evidence>
<dbReference type="Gene3D" id="1.10.443.10">
    <property type="entry name" value="Intergrase catalytic core"/>
    <property type="match status" value="1"/>
</dbReference>
<keyword evidence="3 5" id="KW-0238">DNA-binding</keyword>
<dbReference type="Pfam" id="PF02899">
    <property type="entry name" value="Phage_int_SAM_1"/>
    <property type="match status" value="1"/>
</dbReference>
<dbReference type="GO" id="GO:0006310">
    <property type="term" value="P:DNA recombination"/>
    <property type="evidence" value="ECO:0007669"/>
    <property type="project" value="UniProtKB-KW"/>
</dbReference>
<keyword evidence="1" id="KW-0159">Chromosome partition</keyword>
<keyword evidence="2" id="KW-0229">DNA integration</keyword>
<evidence type="ECO:0000256" key="4">
    <source>
        <dbReference type="ARBA" id="ARBA00023172"/>
    </source>
</evidence>
<dbReference type="EMBL" id="VTUZ01000003">
    <property type="protein sequence ID" value="KAA1014437.1"/>
    <property type="molecule type" value="Genomic_DNA"/>
</dbReference>
<evidence type="ECO:0000259" key="7">
    <source>
        <dbReference type="PROSITE" id="PS51900"/>
    </source>
</evidence>
<dbReference type="RefSeq" id="WP_149669004.1">
    <property type="nucleotide sequence ID" value="NZ_VTUZ01000003.1"/>
</dbReference>
<proteinExistence type="predicted"/>
<protein>
    <submittedName>
        <fullName evidence="8">Tyrosine-type recombinase/integrase</fullName>
    </submittedName>
</protein>
<feature type="domain" description="Core-binding (CB)" evidence="7">
    <location>
        <begin position="5"/>
        <end position="98"/>
    </location>
</feature>
<feature type="domain" description="Tyr recombinase" evidence="6">
    <location>
        <begin position="122"/>
        <end position="304"/>
    </location>
</feature>
<dbReference type="InterPro" id="IPR013762">
    <property type="entry name" value="Integrase-like_cat_sf"/>
</dbReference>
<dbReference type="PROSITE" id="PS51900">
    <property type="entry name" value="CB"/>
    <property type="match status" value="1"/>
</dbReference>
<dbReference type="GO" id="GO:0003677">
    <property type="term" value="F:DNA binding"/>
    <property type="evidence" value="ECO:0007669"/>
    <property type="project" value="UniProtKB-UniRule"/>
</dbReference>
<dbReference type="PANTHER" id="PTHR30349">
    <property type="entry name" value="PHAGE INTEGRASE-RELATED"/>
    <property type="match status" value="1"/>
</dbReference>
<keyword evidence="9" id="KW-1185">Reference proteome</keyword>
<dbReference type="SUPFAM" id="SSF56349">
    <property type="entry name" value="DNA breaking-rejoining enzymes"/>
    <property type="match status" value="1"/>
</dbReference>
<dbReference type="Proteomes" id="UP000325273">
    <property type="component" value="Unassembled WGS sequence"/>
</dbReference>
<dbReference type="InterPro" id="IPR044068">
    <property type="entry name" value="CB"/>
</dbReference>
<evidence type="ECO:0000256" key="5">
    <source>
        <dbReference type="PROSITE-ProRule" id="PRU01248"/>
    </source>
</evidence>
<dbReference type="GO" id="GO:0007059">
    <property type="term" value="P:chromosome segregation"/>
    <property type="evidence" value="ECO:0007669"/>
    <property type="project" value="UniProtKB-KW"/>
</dbReference>
<evidence type="ECO:0000256" key="1">
    <source>
        <dbReference type="ARBA" id="ARBA00022829"/>
    </source>
</evidence>
<reference evidence="8 9" key="1">
    <citation type="submission" date="2019-08" db="EMBL/GenBank/DDBJ databases">
        <title>Paraburkholderia sp. DCY113.</title>
        <authorList>
            <person name="Kang J."/>
        </authorList>
    </citation>
    <scope>NUCLEOTIDE SEQUENCE [LARGE SCALE GENOMIC DNA]</scope>
    <source>
        <strain evidence="8 9">DCY113</strain>
    </source>
</reference>
<evidence type="ECO:0000313" key="9">
    <source>
        <dbReference type="Proteomes" id="UP000325273"/>
    </source>
</evidence>
<dbReference type="Pfam" id="PF00589">
    <property type="entry name" value="Phage_integrase"/>
    <property type="match status" value="1"/>
</dbReference>
<dbReference type="PANTHER" id="PTHR30349:SF81">
    <property type="entry name" value="TYROSINE RECOMBINASE XERC"/>
    <property type="match status" value="1"/>
</dbReference>
<dbReference type="PROSITE" id="PS51898">
    <property type="entry name" value="TYR_RECOMBINASE"/>
    <property type="match status" value="1"/>
</dbReference>
<evidence type="ECO:0000256" key="3">
    <source>
        <dbReference type="ARBA" id="ARBA00023125"/>
    </source>
</evidence>
<organism evidence="8 9">
    <name type="scientific">Paraburkholderia panacisoli</name>
    <dbReference type="NCBI Taxonomy" id="2603818"/>
    <lineage>
        <taxon>Bacteria</taxon>
        <taxon>Pseudomonadati</taxon>
        <taxon>Pseudomonadota</taxon>
        <taxon>Betaproteobacteria</taxon>
        <taxon>Burkholderiales</taxon>
        <taxon>Burkholderiaceae</taxon>
        <taxon>Paraburkholderia</taxon>
    </lineage>
</organism>
<evidence type="ECO:0000259" key="6">
    <source>
        <dbReference type="PROSITE" id="PS51898"/>
    </source>
</evidence>
<keyword evidence="4" id="KW-0233">DNA recombination</keyword>
<dbReference type="InterPro" id="IPR050090">
    <property type="entry name" value="Tyrosine_recombinase_XerCD"/>
</dbReference>
<comment type="caution">
    <text evidence="8">The sequence shown here is derived from an EMBL/GenBank/DDBJ whole genome shotgun (WGS) entry which is preliminary data.</text>
</comment>
<dbReference type="InterPro" id="IPR010998">
    <property type="entry name" value="Integrase_recombinase_N"/>
</dbReference>
<dbReference type="InterPro" id="IPR004107">
    <property type="entry name" value="Integrase_SAM-like_N"/>
</dbReference>
<dbReference type="InterPro" id="IPR002104">
    <property type="entry name" value="Integrase_catalytic"/>
</dbReference>
<accession>A0A5B0HH49</accession>
<gene>
    <name evidence="8" type="ORF">FVF58_06190</name>
</gene>
<dbReference type="GO" id="GO:0015074">
    <property type="term" value="P:DNA integration"/>
    <property type="evidence" value="ECO:0007669"/>
    <property type="project" value="UniProtKB-KW"/>
</dbReference>
<dbReference type="InterPro" id="IPR011010">
    <property type="entry name" value="DNA_brk_join_enz"/>
</dbReference>
<evidence type="ECO:0000313" key="8">
    <source>
        <dbReference type="EMBL" id="KAA1014437.1"/>
    </source>
</evidence>